<accession>A0A1W1H6B0</accession>
<proteinExistence type="predicted"/>
<organism evidence="1 2">
    <name type="scientific">Desulfamplus magnetovallimortis</name>
    <dbReference type="NCBI Taxonomy" id="1246637"/>
    <lineage>
        <taxon>Bacteria</taxon>
        <taxon>Pseudomonadati</taxon>
        <taxon>Thermodesulfobacteriota</taxon>
        <taxon>Desulfobacteria</taxon>
        <taxon>Desulfobacterales</taxon>
        <taxon>Desulfobacteraceae</taxon>
        <taxon>Desulfamplus</taxon>
    </lineage>
</organism>
<dbReference type="Proteomes" id="UP000191931">
    <property type="component" value="Unassembled WGS sequence"/>
</dbReference>
<reference evidence="1 2" key="1">
    <citation type="submission" date="2017-03" db="EMBL/GenBank/DDBJ databases">
        <authorList>
            <person name="Afonso C.L."/>
            <person name="Miller P.J."/>
            <person name="Scott M.A."/>
            <person name="Spackman E."/>
            <person name="Goraichik I."/>
            <person name="Dimitrov K.M."/>
            <person name="Suarez D.L."/>
            <person name="Swayne D.E."/>
        </authorList>
    </citation>
    <scope>NUCLEOTIDE SEQUENCE [LARGE SCALE GENOMIC DNA]</scope>
    <source>
        <strain evidence="1">PRJEB14757</strain>
    </source>
</reference>
<dbReference type="AlphaFoldDB" id="A0A1W1H6B0"/>
<evidence type="ECO:0000313" key="1">
    <source>
        <dbReference type="EMBL" id="SLM28030.1"/>
    </source>
</evidence>
<sequence>MSDNFVDETIVGLTYHRYPTISVDSTNTAYVFCQTAPASYLTYLTGSYNNWGDPITTNLYAKFITSAIDSTGGLHIAYFDAHYQYKDLRYIYLPGANQSVGSLTVNISPASAVTAGAQWRVDSGTWN</sequence>
<keyword evidence="2" id="KW-1185">Reference proteome</keyword>
<gene>
    <name evidence="1" type="ORF">MTBBW1_1230001</name>
</gene>
<name>A0A1W1H6B0_9BACT</name>
<protein>
    <submittedName>
        <fullName evidence="1">Uncharacterized protein</fullName>
    </submittedName>
</protein>
<dbReference type="EMBL" id="FWEV01000028">
    <property type="protein sequence ID" value="SLM28030.1"/>
    <property type="molecule type" value="Genomic_DNA"/>
</dbReference>
<evidence type="ECO:0000313" key="2">
    <source>
        <dbReference type="Proteomes" id="UP000191931"/>
    </source>
</evidence>